<name>B8KTB5_9GAMM</name>
<dbReference type="eggNOG" id="COG0318">
    <property type="taxonomic scope" value="Bacteria"/>
</dbReference>
<dbReference type="PROSITE" id="PS00455">
    <property type="entry name" value="AMP_BINDING"/>
    <property type="match status" value="1"/>
</dbReference>
<comment type="similarity">
    <text evidence="1">Belongs to the ATP-dependent AMP-binding enzyme family.</text>
</comment>
<dbReference type="PANTHER" id="PTHR43201">
    <property type="entry name" value="ACYL-COA SYNTHETASE"/>
    <property type="match status" value="1"/>
</dbReference>
<evidence type="ECO:0000256" key="1">
    <source>
        <dbReference type="ARBA" id="ARBA00006432"/>
    </source>
</evidence>
<dbReference type="InterPro" id="IPR025110">
    <property type="entry name" value="AMP-bd_C"/>
</dbReference>
<dbReference type="InterPro" id="IPR045851">
    <property type="entry name" value="AMP-bd_C_sf"/>
</dbReference>
<protein>
    <submittedName>
        <fullName evidence="5">AMP-binding enzyme family protein</fullName>
    </submittedName>
</protein>
<dbReference type="PANTHER" id="PTHR43201:SF5">
    <property type="entry name" value="MEDIUM-CHAIN ACYL-COA LIGASE ACSF2, MITOCHONDRIAL"/>
    <property type="match status" value="1"/>
</dbReference>
<dbReference type="Pfam" id="PF00501">
    <property type="entry name" value="AMP-binding"/>
    <property type="match status" value="1"/>
</dbReference>
<dbReference type="GO" id="GO:0006631">
    <property type="term" value="P:fatty acid metabolic process"/>
    <property type="evidence" value="ECO:0007669"/>
    <property type="project" value="TreeGrafter"/>
</dbReference>
<dbReference type="SUPFAM" id="SSF56801">
    <property type="entry name" value="Acetyl-CoA synthetase-like"/>
    <property type="match status" value="1"/>
</dbReference>
<dbReference type="Pfam" id="PF13193">
    <property type="entry name" value="AMP-binding_C"/>
    <property type="match status" value="1"/>
</dbReference>
<organism evidence="5 6">
    <name type="scientific">Luminiphilus syltensis NOR5-1B</name>
    <dbReference type="NCBI Taxonomy" id="565045"/>
    <lineage>
        <taxon>Bacteria</taxon>
        <taxon>Pseudomonadati</taxon>
        <taxon>Pseudomonadota</taxon>
        <taxon>Gammaproteobacteria</taxon>
        <taxon>Cellvibrionales</taxon>
        <taxon>Halieaceae</taxon>
        <taxon>Luminiphilus</taxon>
    </lineage>
</organism>
<evidence type="ECO:0000256" key="2">
    <source>
        <dbReference type="ARBA" id="ARBA00022598"/>
    </source>
</evidence>
<dbReference type="Gene3D" id="3.40.50.12780">
    <property type="entry name" value="N-terminal domain of ligase-like"/>
    <property type="match status" value="1"/>
</dbReference>
<dbReference type="InterPro" id="IPR000873">
    <property type="entry name" value="AMP-dep_synth/lig_dom"/>
</dbReference>
<dbReference type="STRING" id="565045.NOR51B_1006"/>
<evidence type="ECO:0000259" key="4">
    <source>
        <dbReference type="Pfam" id="PF13193"/>
    </source>
</evidence>
<dbReference type="RefSeq" id="WP_009019811.1">
    <property type="nucleotide sequence ID" value="NZ_DS999411.1"/>
</dbReference>
<evidence type="ECO:0000313" key="6">
    <source>
        <dbReference type="Proteomes" id="UP000004699"/>
    </source>
</evidence>
<proteinExistence type="inferred from homology"/>
<sequence>MSTEPNSPREILATTAKHFPDHDGLHIPMTACSHYADTAITLDYRQLDQAVSTATTQWAASGINGRVALMLENRPDFFVQWLALNALGVSVIPLNHEMPDEEIPYYLEHGDAVAVCALAEHRGRLERICAQLPQSLPVVTPEAVATLNLATGIDPHSRHSGPDQECALLYTSGSTGKPKGCILSNDYFVEQAKWYANLDGLVQLREGVERLLTPLPLSHMNAMSVSAMAMFYTAGCLIQLDRFHPRSWWESVRSSGATALHYLGVLPAILLELPEAPDDDVGDQVRFGFGAGVNPKHHARFEQRFGFPLLEAWAMTECGAGGAIIANHEPRHVGECCFGRPPETLDWQLVDEQRQPVERSQPGELRVRAAGANPEKGYFSGYLKNPSATAEAWTDGWLNTGDIAAELPDGSLKFVDRRKNVIRRSGENISALEVEAALVEHPSISAVIVCPVPDDLRGDEVAACITLTEQAEHTLSRAEDIQRVALERLVYFKAPGWIVFCDSLPMTAANKPKRGDIKVLAREAIDSGAAFDLRSNKKRIK</sequence>
<dbReference type="Gene3D" id="3.30.300.30">
    <property type="match status" value="1"/>
</dbReference>
<feature type="domain" description="AMP-binding enzyme C-terminal" evidence="4">
    <location>
        <begin position="433"/>
        <end position="511"/>
    </location>
</feature>
<dbReference type="Proteomes" id="UP000004699">
    <property type="component" value="Unassembled WGS sequence"/>
</dbReference>
<feature type="domain" description="AMP-dependent synthetase/ligase" evidence="3">
    <location>
        <begin position="34"/>
        <end position="379"/>
    </location>
</feature>
<dbReference type="InterPro" id="IPR042099">
    <property type="entry name" value="ANL_N_sf"/>
</dbReference>
<gene>
    <name evidence="5" type="ORF">NOR51B_1006</name>
</gene>
<dbReference type="AlphaFoldDB" id="B8KTB5"/>
<dbReference type="HOGENOM" id="CLU_000022_59_0_6"/>
<dbReference type="OrthoDB" id="7315605at2"/>
<dbReference type="EMBL" id="DS999411">
    <property type="protein sequence ID" value="EED35064.1"/>
    <property type="molecule type" value="Genomic_DNA"/>
</dbReference>
<evidence type="ECO:0000313" key="5">
    <source>
        <dbReference type="EMBL" id="EED35064.1"/>
    </source>
</evidence>
<dbReference type="GO" id="GO:0031956">
    <property type="term" value="F:medium-chain fatty acid-CoA ligase activity"/>
    <property type="evidence" value="ECO:0007669"/>
    <property type="project" value="TreeGrafter"/>
</dbReference>
<keyword evidence="6" id="KW-1185">Reference proteome</keyword>
<reference evidence="6" key="1">
    <citation type="journal article" date="2013" name="BMC Microbiol.">
        <title>Taxonomy and evolution of bacteriochlorophyll a-containing members of the OM60/NOR5 clade of marine gammaproteobacteria: description of Luminiphilus syltensis gen. nov., sp. nov., reclassification of Haliea rubra as Pseudohaliea rubra gen. nov., comb. nov., and emendation of Chromatocurvus halotolerans.</title>
        <authorList>
            <person name="Spring S."/>
            <person name="Riedel T."/>
            <person name="Sproer C."/>
            <person name="Yan S."/>
            <person name="Harder J."/>
            <person name="Fuchs B.M."/>
        </authorList>
    </citation>
    <scope>NUCLEOTIDE SEQUENCE [LARGE SCALE GENOMIC DNA]</scope>
    <source>
        <strain evidence="6">NOR51-B</strain>
    </source>
</reference>
<accession>B8KTB5</accession>
<keyword evidence="2" id="KW-0436">Ligase</keyword>
<dbReference type="InterPro" id="IPR020845">
    <property type="entry name" value="AMP-binding_CS"/>
</dbReference>
<evidence type="ECO:0000259" key="3">
    <source>
        <dbReference type="Pfam" id="PF00501"/>
    </source>
</evidence>